<protein>
    <recommendedName>
        <fullName evidence="1">DUF1918 domain-containing protein</fullName>
    </recommendedName>
</protein>
<dbReference type="Gene3D" id="2.30.30.440">
    <property type="entry name" value="Domain of unknown function DUF1918"/>
    <property type="match status" value="1"/>
</dbReference>
<reference evidence="2 3" key="1">
    <citation type="submission" date="2020-08" db="EMBL/GenBank/DDBJ databases">
        <title>Whole genome shotgun sequence of Actinoplanes ianthinogenes NBRC 13996.</title>
        <authorList>
            <person name="Komaki H."/>
            <person name="Tamura T."/>
        </authorList>
    </citation>
    <scope>NUCLEOTIDE SEQUENCE [LARGE SCALE GENOMIC DNA]</scope>
    <source>
        <strain evidence="2 3">NBRC 13996</strain>
    </source>
</reference>
<dbReference type="RefSeq" id="WP_189335511.1">
    <property type="nucleotide sequence ID" value="NZ_AP023356.1"/>
</dbReference>
<organism evidence="2 3">
    <name type="scientific">Actinoplanes ianthinogenes</name>
    <dbReference type="NCBI Taxonomy" id="122358"/>
    <lineage>
        <taxon>Bacteria</taxon>
        <taxon>Bacillati</taxon>
        <taxon>Actinomycetota</taxon>
        <taxon>Actinomycetes</taxon>
        <taxon>Micromonosporales</taxon>
        <taxon>Micromonosporaceae</taxon>
        <taxon>Actinoplanes</taxon>
    </lineage>
</organism>
<sequence length="68" mass="7461">MRARPGDRIVIDPAGLNGRPRVGIVTGVGHQDGYPPYRVHWLDLGHTTLLFPGLGAHIEPGNIRIRET</sequence>
<name>A0ABM7M9I3_9ACTN</name>
<dbReference type="Pfam" id="PF08940">
    <property type="entry name" value="DUF1918"/>
    <property type="match status" value="1"/>
</dbReference>
<feature type="domain" description="DUF1918" evidence="1">
    <location>
        <begin position="1"/>
        <end position="58"/>
    </location>
</feature>
<dbReference type="Proteomes" id="UP000676967">
    <property type="component" value="Chromosome"/>
</dbReference>
<gene>
    <name evidence="2" type="ORF">Aiant_89810</name>
</gene>
<evidence type="ECO:0000259" key="1">
    <source>
        <dbReference type="Pfam" id="PF08940"/>
    </source>
</evidence>
<dbReference type="EMBL" id="AP023356">
    <property type="protein sequence ID" value="BCJ48324.1"/>
    <property type="molecule type" value="Genomic_DNA"/>
</dbReference>
<evidence type="ECO:0000313" key="2">
    <source>
        <dbReference type="EMBL" id="BCJ48324.1"/>
    </source>
</evidence>
<proteinExistence type="predicted"/>
<dbReference type="SUPFAM" id="SSF50118">
    <property type="entry name" value="Cell growth inhibitor/plasmid maintenance toxic component"/>
    <property type="match status" value="1"/>
</dbReference>
<dbReference type="InterPro" id="IPR015035">
    <property type="entry name" value="DUF1918"/>
</dbReference>
<evidence type="ECO:0000313" key="3">
    <source>
        <dbReference type="Proteomes" id="UP000676967"/>
    </source>
</evidence>
<accession>A0ABM7M9I3</accession>
<keyword evidence="3" id="KW-1185">Reference proteome</keyword>